<dbReference type="AlphaFoldDB" id="A0AAP2E1E9"/>
<dbReference type="NCBIfam" id="TIGR04474">
    <property type="entry name" value="tcm_partner"/>
    <property type="match status" value="1"/>
</dbReference>
<reference evidence="1 2" key="1">
    <citation type="submission" date="2021-05" db="EMBL/GenBank/DDBJ databases">
        <title>A Polyphasic approach of four new species of the genus Ohtaekwangia: Ohtaekwangia histidinii sp. nov., Ohtaekwangia cretensis sp. nov., Ohtaekwangia indiensis sp. nov., Ohtaekwangia reichenbachii sp. nov. from diverse environment.</title>
        <authorList>
            <person name="Octaviana S."/>
        </authorList>
    </citation>
    <scope>NUCLEOTIDE SEQUENCE [LARGE SCALE GENOMIC DNA]</scope>
    <source>
        <strain evidence="1 2">PWU5</strain>
    </source>
</reference>
<name>A0AAP2E1E9_9BACT</name>
<gene>
    <name evidence="1" type="primary">tcmP</name>
    <name evidence="1" type="ORF">KK062_23745</name>
</gene>
<sequence>MKFVLCIFEKKRVEYKDGLSITAAEPWFKVKVQVITRYVQSFIGHVAGRTGEVILVDLCAGSGLYSHGHQREVFPGAAFTLMGEEWPISQWIFCEPDFTQAQALRSRLASRFRNRNTTVLDCNPGDAAEALQAVLPKNIRGGKVAVVCLVDPFSFTVPFATIDKLAALNFSFIMPFTWPLNERMNYSYYNEEHAATLKRFLGVGDLQRLAASTSNAQFYKHMVRLYQTNMLMLGLNTALSAHPLSSPLMQVPAYYVGFFSRKYSTKVIQHSVYSSDQIELF</sequence>
<comment type="caution">
    <text evidence="1">The sequence shown here is derived from an EMBL/GenBank/DDBJ whole genome shotgun (WGS) entry which is preliminary data.</text>
</comment>
<dbReference type="InterPro" id="IPR031009">
    <property type="entry name" value="Tcm_partner"/>
</dbReference>
<evidence type="ECO:0000313" key="2">
    <source>
        <dbReference type="Proteomes" id="UP001319080"/>
    </source>
</evidence>
<dbReference type="EMBL" id="JAHESE010000031">
    <property type="protein sequence ID" value="MBT1711276.1"/>
    <property type="molecule type" value="Genomic_DNA"/>
</dbReference>
<accession>A0AAP2E1E9</accession>
<evidence type="ECO:0000313" key="1">
    <source>
        <dbReference type="EMBL" id="MBT1711276.1"/>
    </source>
</evidence>
<organism evidence="1 2">
    <name type="scientific">Dawidia cretensis</name>
    <dbReference type="NCBI Taxonomy" id="2782350"/>
    <lineage>
        <taxon>Bacteria</taxon>
        <taxon>Pseudomonadati</taxon>
        <taxon>Bacteroidota</taxon>
        <taxon>Cytophagia</taxon>
        <taxon>Cytophagales</taxon>
        <taxon>Chryseotaleaceae</taxon>
        <taxon>Dawidia</taxon>
    </lineage>
</organism>
<dbReference type="RefSeq" id="WP_254086851.1">
    <property type="nucleotide sequence ID" value="NZ_JAHESE010000031.1"/>
</dbReference>
<proteinExistence type="predicted"/>
<dbReference type="Proteomes" id="UP001319080">
    <property type="component" value="Unassembled WGS sequence"/>
</dbReference>
<keyword evidence="2" id="KW-1185">Reference proteome</keyword>
<protein>
    <submittedName>
        <fullName evidence="1">Three-Cys-motif partner protein TcmP</fullName>
    </submittedName>
</protein>